<keyword evidence="1" id="KW-0808">Transferase</keyword>
<accession>A0A7Y1ADG8</accession>
<dbReference type="Gene3D" id="3.40.50.10540">
    <property type="entry name" value="Crotonobetainyl-coa:carnitine coa-transferase, domain 1"/>
    <property type="match status" value="1"/>
</dbReference>
<dbReference type="Pfam" id="PF02515">
    <property type="entry name" value="CoA_transf_3"/>
    <property type="match status" value="1"/>
</dbReference>
<dbReference type="AlphaFoldDB" id="A0A7Y1ADG8"/>
<reference evidence="1 2" key="1">
    <citation type="journal article" date="2020" name="Front. Microbiol.">
        <title>Genetic Organization of the aprX-lipA2 Operon Affects the Proteolytic Potential of Pseudomonas Species in Milk.</title>
        <authorList>
            <person name="Maier C."/>
            <person name="Huptas C."/>
            <person name="von Neubeck M."/>
            <person name="Scherer S."/>
            <person name="Wenning M."/>
            <person name="Lucking G."/>
        </authorList>
    </citation>
    <scope>NUCLEOTIDE SEQUENCE [LARGE SCALE GENOMIC DNA]</scope>
    <source>
        <strain evidence="1 2">DSM 16272</strain>
    </source>
</reference>
<dbReference type="RefSeq" id="WP_169886666.1">
    <property type="nucleotide sequence ID" value="NZ_JAAQWG010000112.1"/>
</dbReference>
<organism evidence="1 2">
    <name type="scientific">Pseudomonas veronii</name>
    <dbReference type="NCBI Taxonomy" id="76761"/>
    <lineage>
        <taxon>Bacteria</taxon>
        <taxon>Pseudomonadati</taxon>
        <taxon>Pseudomonadota</taxon>
        <taxon>Gammaproteobacteria</taxon>
        <taxon>Pseudomonadales</taxon>
        <taxon>Pseudomonadaceae</taxon>
        <taxon>Pseudomonas</taxon>
    </lineage>
</organism>
<dbReference type="EMBL" id="JAAQWG010000112">
    <property type="protein sequence ID" value="NMY13631.1"/>
    <property type="molecule type" value="Genomic_DNA"/>
</dbReference>
<comment type="caution">
    <text evidence="1">The sequence shown here is derived from an EMBL/GenBank/DDBJ whole genome shotgun (WGS) entry which is preliminary data.</text>
</comment>
<dbReference type="GO" id="GO:0016740">
    <property type="term" value="F:transferase activity"/>
    <property type="evidence" value="ECO:0007669"/>
    <property type="project" value="UniProtKB-KW"/>
</dbReference>
<dbReference type="InterPro" id="IPR003673">
    <property type="entry name" value="CoA-Trfase_fam_III"/>
</dbReference>
<evidence type="ECO:0000313" key="1">
    <source>
        <dbReference type="EMBL" id="NMY13631.1"/>
    </source>
</evidence>
<sequence length="152" mass="16549">MQPLEGLLVLDFSTLLPGPCASLLLADAGARVVKIEKPGKGDEMRSYEPKVGEDSINFSMLNRGKQSLAIDLKAPDSLARLRPLIERADVLIEQFRPGVMERLGLGYEVVWRINPQLVYCSITGWGQTGPKAGNAGHDLNYLAETGVLVDCL</sequence>
<dbReference type="PANTHER" id="PTHR48228:SF5">
    <property type="entry name" value="ALPHA-METHYLACYL-COA RACEMASE"/>
    <property type="match status" value="1"/>
</dbReference>
<dbReference type="Proteomes" id="UP000537729">
    <property type="component" value="Unassembled WGS sequence"/>
</dbReference>
<dbReference type="InterPro" id="IPR050509">
    <property type="entry name" value="CoA-transferase_III"/>
</dbReference>
<name>A0A7Y1ADG8_PSEVE</name>
<evidence type="ECO:0000313" key="2">
    <source>
        <dbReference type="Proteomes" id="UP000537729"/>
    </source>
</evidence>
<dbReference type="PANTHER" id="PTHR48228">
    <property type="entry name" value="SUCCINYL-COA--D-CITRAMALATE COA-TRANSFERASE"/>
    <property type="match status" value="1"/>
</dbReference>
<dbReference type="InterPro" id="IPR023606">
    <property type="entry name" value="CoA-Trfase_III_dom_1_sf"/>
</dbReference>
<proteinExistence type="predicted"/>
<gene>
    <name evidence="1" type="ORF">HBO38_35525</name>
</gene>
<dbReference type="SUPFAM" id="SSF89796">
    <property type="entry name" value="CoA-transferase family III (CaiB/BaiF)"/>
    <property type="match status" value="1"/>
</dbReference>
<protein>
    <submittedName>
        <fullName evidence="1">CoA transferase</fullName>
    </submittedName>
</protein>